<dbReference type="EMBL" id="HACM01002388">
    <property type="protein sequence ID" value="CRZ02830.1"/>
    <property type="molecule type" value="Transcribed_RNA"/>
</dbReference>
<keyword evidence="1" id="KW-0472">Membrane</keyword>
<reference evidence="2" key="1">
    <citation type="submission" date="2015-04" db="EMBL/GenBank/DDBJ databases">
        <title>The genome sequence of the plant pathogenic Rhizarian Plasmodiophora brassicae reveals insights in its biotrophic life cycle and the origin of chitin synthesis.</title>
        <authorList>
            <person name="Schwelm A."/>
            <person name="Fogelqvist J."/>
            <person name="Knaust A."/>
            <person name="Julke S."/>
            <person name="Lilja T."/>
            <person name="Dhandapani V."/>
            <person name="Bonilla-Rosso G."/>
            <person name="Karlsson M."/>
            <person name="Shevchenko A."/>
            <person name="Choi S.R."/>
            <person name="Kim H.G."/>
            <person name="Park J.Y."/>
            <person name="Lim Y.P."/>
            <person name="Ludwig-Muller J."/>
            <person name="Dixelius C."/>
        </authorList>
    </citation>
    <scope>NUCLEOTIDE SEQUENCE</scope>
    <source>
        <tissue evidence="2">Potato root galls</tissue>
    </source>
</reference>
<keyword evidence="1" id="KW-0812">Transmembrane</keyword>
<keyword evidence="1" id="KW-1133">Transmembrane helix</keyword>
<feature type="transmembrane region" description="Helical" evidence="1">
    <location>
        <begin position="121"/>
        <end position="143"/>
    </location>
</feature>
<dbReference type="AlphaFoldDB" id="A0A0H5QL34"/>
<protein>
    <submittedName>
        <fullName evidence="2">Uncharacterized protein</fullName>
    </submittedName>
</protein>
<sequence>MKERKVMPTDRSSLAPDIYTSAISTLRSITRSWITKIRFWYFTDIDALGHRAIGSMDPSRVPNALVGHHWTFFFITIATAMTLPYAGQVISNNLALTPTGSAYFRCGKLVQKYGKFYPQSILKPIDVTFLLLSLFLSTITAAIRQTYIWKTRSLELDHAKLIRRYKGFERRFNIWPLPVCTGRFISLLT</sequence>
<organism evidence="2">
    <name type="scientific">Spongospora subterranea</name>
    <dbReference type="NCBI Taxonomy" id="70186"/>
    <lineage>
        <taxon>Eukaryota</taxon>
        <taxon>Sar</taxon>
        <taxon>Rhizaria</taxon>
        <taxon>Endomyxa</taxon>
        <taxon>Phytomyxea</taxon>
        <taxon>Plasmodiophorida</taxon>
        <taxon>Plasmodiophoridae</taxon>
        <taxon>Spongospora</taxon>
    </lineage>
</organism>
<proteinExistence type="predicted"/>
<evidence type="ECO:0000313" key="2">
    <source>
        <dbReference type="EMBL" id="CRZ02830.1"/>
    </source>
</evidence>
<accession>A0A0H5QL34</accession>
<dbReference type="EMBL" id="HACM01002389">
    <property type="protein sequence ID" value="CRZ02831.1"/>
    <property type="molecule type" value="Transcribed_RNA"/>
</dbReference>
<feature type="transmembrane region" description="Helical" evidence="1">
    <location>
        <begin position="65"/>
        <end position="86"/>
    </location>
</feature>
<name>A0A0H5QL34_9EUKA</name>
<evidence type="ECO:0000256" key="1">
    <source>
        <dbReference type="SAM" id="Phobius"/>
    </source>
</evidence>